<keyword evidence="3" id="KW-1185">Reference proteome</keyword>
<dbReference type="Proteomes" id="UP001176961">
    <property type="component" value="Unassembled WGS sequence"/>
</dbReference>
<gene>
    <name evidence="2" type="ORF">CYNAS_LOCUS1201</name>
</gene>
<protein>
    <submittedName>
        <fullName evidence="2">Uncharacterized protein</fullName>
    </submittedName>
</protein>
<evidence type="ECO:0000313" key="3">
    <source>
        <dbReference type="Proteomes" id="UP001176961"/>
    </source>
</evidence>
<feature type="signal peptide" evidence="1">
    <location>
        <begin position="1"/>
        <end position="17"/>
    </location>
</feature>
<dbReference type="AlphaFoldDB" id="A0AA36DKC8"/>
<organism evidence="2 3">
    <name type="scientific">Cylicocyclus nassatus</name>
    <name type="common">Nematode worm</name>
    <dbReference type="NCBI Taxonomy" id="53992"/>
    <lineage>
        <taxon>Eukaryota</taxon>
        <taxon>Metazoa</taxon>
        <taxon>Ecdysozoa</taxon>
        <taxon>Nematoda</taxon>
        <taxon>Chromadorea</taxon>
        <taxon>Rhabditida</taxon>
        <taxon>Rhabditina</taxon>
        <taxon>Rhabditomorpha</taxon>
        <taxon>Strongyloidea</taxon>
        <taxon>Strongylidae</taxon>
        <taxon>Cylicocyclus</taxon>
    </lineage>
</organism>
<evidence type="ECO:0000313" key="2">
    <source>
        <dbReference type="EMBL" id="CAJ0589218.1"/>
    </source>
</evidence>
<sequence length="141" mass="16413">MLIKCLLLCFVINSAMSGPVYIDELEDLVAEGPDRYELKMLDRNKQMIRSEKQQRLNEILARQTPYIQQAYSAKVLYEMNKRIAKAQYEQQMANLRGHGNFAAQMNAIRNDMSISSAEADRRKKELRRQYYAAYPSAREIA</sequence>
<reference evidence="2" key="1">
    <citation type="submission" date="2023-07" db="EMBL/GenBank/DDBJ databases">
        <authorList>
            <consortium name="CYATHOMIX"/>
        </authorList>
    </citation>
    <scope>NUCLEOTIDE SEQUENCE</scope>
    <source>
        <strain evidence="2">N/A</strain>
    </source>
</reference>
<dbReference type="EMBL" id="CATQJL010000001">
    <property type="protein sequence ID" value="CAJ0589218.1"/>
    <property type="molecule type" value="Genomic_DNA"/>
</dbReference>
<keyword evidence="1" id="KW-0732">Signal</keyword>
<evidence type="ECO:0000256" key="1">
    <source>
        <dbReference type="SAM" id="SignalP"/>
    </source>
</evidence>
<comment type="caution">
    <text evidence="2">The sequence shown here is derived from an EMBL/GenBank/DDBJ whole genome shotgun (WGS) entry which is preliminary data.</text>
</comment>
<accession>A0AA36DKC8</accession>
<name>A0AA36DKC8_CYLNA</name>
<proteinExistence type="predicted"/>
<feature type="chain" id="PRO_5041439851" evidence="1">
    <location>
        <begin position="18"/>
        <end position="141"/>
    </location>
</feature>